<evidence type="ECO:0000256" key="2">
    <source>
        <dbReference type="ARBA" id="ARBA00022512"/>
    </source>
</evidence>
<sequence>MMLSWVALCSLLVVMGPAMVHTDGNVMITADAEGAITTDAEGNLWLHASLTDNEARVLIDGVDVGQEHREHFLAHVSEPKTMKLSITTAPTDMPVVFSGTVGCELDNVPPNVKHILGNISLISCPSLTADDLNVFNKLINVSGDLKIHDNDALTNVDGFGKLGNVGGNLSIQGNDDLTNVDGFGNLGTVGGDLTIQYNDVLTHVNGFGHLSSVGGSLKTQDNIDLTNVGGHNSPKTED</sequence>
<keyword evidence="8" id="KW-1185">Reference proteome</keyword>
<organism evidence="7 8">
    <name type="scientific">Monosiga brevicollis</name>
    <name type="common">Choanoflagellate</name>
    <dbReference type="NCBI Taxonomy" id="81824"/>
    <lineage>
        <taxon>Eukaryota</taxon>
        <taxon>Choanoflagellata</taxon>
        <taxon>Craspedida</taxon>
        <taxon>Salpingoecidae</taxon>
        <taxon>Monosiga</taxon>
    </lineage>
</organism>
<dbReference type="RefSeq" id="XP_001747383.1">
    <property type="nucleotide sequence ID" value="XM_001747331.1"/>
</dbReference>
<evidence type="ECO:0000256" key="4">
    <source>
        <dbReference type="ARBA" id="ARBA00022729"/>
    </source>
</evidence>
<evidence type="ECO:0008006" key="9">
    <source>
        <dbReference type="Google" id="ProtNLM"/>
    </source>
</evidence>
<dbReference type="Gene3D" id="3.80.20.20">
    <property type="entry name" value="Receptor L-domain"/>
    <property type="match status" value="1"/>
</dbReference>
<dbReference type="GeneID" id="5892658"/>
<reference evidence="7 8" key="1">
    <citation type="journal article" date="2008" name="Nature">
        <title>The genome of the choanoflagellate Monosiga brevicollis and the origin of metazoans.</title>
        <authorList>
            <consortium name="JGI Sequencing"/>
            <person name="King N."/>
            <person name="Westbrook M.J."/>
            <person name="Young S.L."/>
            <person name="Kuo A."/>
            <person name="Abedin M."/>
            <person name="Chapman J."/>
            <person name="Fairclough S."/>
            <person name="Hellsten U."/>
            <person name="Isogai Y."/>
            <person name="Letunic I."/>
            <person name="Marr M."/>
            <person name="Pincus D."/>
            <person name="Putnam N."/>
            <person name="Rokas A."/>
            <person name="Wright K.J."/>
            <person name="Zuzow R."/>
            <person name="Dirks W."/>
            <person name="Good M."/>
            <person name="Goodstein D."/>
            <person name="Lemons D."/>
            <person name="Li W."/>
            <person name="Lyons J.B."/>
            <person name="Morris A."/>
            <person name="Nichols S."/>
            <person name="Richter D.J."/>
            <person name="Salamov A."/>
            <person name="Bork P."/>
            <person name="Lim W.A."/>
            <person name="Manning G."/>
            <person name="Miller W.T."/>
            <person name="McGinnis W."/>
            <person name="Shapiro H."/>
            <person name="Tjian R."/>
            <person name="Grigoriev I.V."/>
            <person name="Rokhsar D."/>
        </authorList>
    </citation>
    <scope>NUCLEOTIDE SEQUENCE [LARGE SCALE GENOMIC DNA]</scope>
    <source>
        <strain evidence="8">MX1 / ATCC 50154</strain>
    </source>
</reference>
<evidence type="ECO:0000256" key="3">
    <source>
        <dbReference type="ARBA" id="ARBA00022525"/>
    </source>
</evidence>
<dbReference type="SUPFAM" id="SSF52058">
    <property type="entry name" value="L domain-like"/>
    <property type="match status" value="2"/>
</dbReference>
<evidence type="ECO:0000256" key="6">
    <source>
        <dbReference type="SAM" id="SignalP"/>
    </source>
</evidence>
<dbReference type="Proteomes" id="UP000001357">
    <property type="component" value="Unassembled WGS sequence"/>
</dbReference>
<keyword evidence="3" id="KW-0964">Secreted</keyword>
<accession>A9V3Q1</accession>
<evidence type="ECO:0000256" key="5">
    <source>
        <dbReference type="ARBA" id="ARBA00023180"/>
    </source>
</evidence>
<keyword evidence="5" id="KW-0325">Glycoprotein</keyword>
<evidence type="ECO:0000313" key="8">
    <source>
        <dbReference type="Proteomes" id="UP000001357"/>
    </source>
</evidence>
<evidence type="ECO:0000313" key="7">
    <source>
        <dbReference type="EMBL" id="EDQ87850.1"/>
    </source>
</evidence>
<dbReference type="InterPro" id="IPR036941">
    <property type="entry name" value="Rcpt_L-dom_sf"/>
</dbReference>
<gene>
    <name evidence="7" type="ORF">MONBRDRAFT_26850</name>
</gene>
<dbReference type="AlphaFoldDB" id="A9V3Q1"/>
<dbReference type="EMBL" id="CH991557">
    <property type="protein sequence ID" value="EDQ87850.1"/>
    <property type="molecule type" value="Genomic_DNA"/>
</dbReference>
<name>A9V3Q1_MONBE</name>
<dbReference type="InParanoid" id="A9V3Q1"/>
<comment type="subcellular location">
    <subcellularLocation>
        <location evidence="1">Secreted</location>
        <location evidence="1">Cell wall</location>
    </subcellularLocation>
</comment>
<keyword evidence="2" id="KW-0134">Cell wall</keyword>
<dbReference type="PANTHER" id="PTHR31018">
    <property type="entry name" value="SPORULATION-SPECIFIC PROTEIN-RELATED"/>
    <property type="match status" value="1"/>
</dbReference>
<dbReference type="InterPro" id="IPR051648">
    <property type="entry name" value="CWI-Assembly_Regulator"/>
</dbReference>
<evidence type="ECO:0000256" key="1">
    <source>
        <dbReference type="ARBA" id="ARBA00004191"/>
    </source>
</evidence>
<proteinExistence type="predicted"/>
<protein>
    <recommendedName>
        <fullName evidence="9">Auto-transporter adhesin head GIN domain-containing protein</fullName>
    </recommendedName>
</protein>
<feature type="chain" id="PRO_5002745241" description="Auto-transporter adhesin head GIN domain-containing protein" evidence="6">
    <location>
        <begin position="23"/>
        <end position="238"/>
    </location>
</feature>
<keyword evidence="4 6" id="KW-0732">Signal</keyword>
<feature type="signal peptide" evidence="6">
    <location>
        <begin position="1"/>
        <end position="22"/>
    </location>
</feature>
<dbReference type="KEGG" id="mbr:MONBRDRAFT_26850"/>
<dbReference type="PANTHER" id="PTHR31018:SF3">
    <property type="entry name" value="RECEPTOR PROTEIN-TYROSINE KINASE"/>
    <property type="match status" value="1"/>
</dbReference>